<sequence>MGNLFVESHDDFLRSRKKCTRCYKGIWALLILCIILIASGFVSLVYTNETLGLIALCLGVSLGLVLFSGLIVVCIGWCLRPERLLPVSSVG</sequence>
<keyword evidence="1" id="KW-1133">Transmembrane helix</keyword>
<keyword evidence="1" id="KW-0472">Membrane</keyword>
<name>A0A6C0K5F6_9ZZZZ</name>
<dbReference type="EMBL" id="MN740811">
    <property type="protein sequence ID" value="QHU12939.1"/>
    <property type="molecule type" value="Genomic_DNA"/>
</dbReference>
<dbReference type="AlphaFoldDB" id="A0A6C0K5F6"/>
<accession>A0A6C0K5F6</accession>
<feature type="transmembrane region" description="Helical" evidence="1">
    <location>
        <begin position="26"/>
        <end position="47"/>
    </location>
</feature>
<evidence type="ECO:0000256" key="1">
    <source>
        <dbReference type="SAM" id="Phobius"/>
    </source>
</evidence>
<protein>
    <submittedName>
        <fullName evidence="2">Uncharacterized protein</fullName>
    </submittedName>
</protein>
<proteinExistence type="predicted"/>
<keyword evidence="1" id="KW-0812">Transmembrane</keyword>
<reference evidence="2" key="1">
    <citation type="journal article" date="2020" name="Nature">
        <title>Giant virus diversity and host interactions through global metagenomics.</title>
        <authorList>
            <person name="Schulz F."/>
            <person name="Roux S."/>
            <person name="Paez-Espino D."/>
            <person name="Jungbluth S."/>
            <person name="Walsh D.A."/>
            <person name="Denef V.J."/>
            <person name="McMahon K.D."/>
            <person name="Konstantinidis K.T."/>
            <person name="Eloe-Fadrosh E.A."/>
            <person name="Kyrpides N.C."/>
            <person name="Woyke T."/>
        </authorList>
    </citation>
    <scope>NUCLEOTIDE SEQUENCE</scope>
    <source>
        <strain evidence="2">GVMAG-S-1101172-89</strain>
    </source>
</reference>
<feature type="transmembrane region" description="Helical" evidence="1">
    <location>
        <begin position="53"/>
        <end position="79"/>
    </location>
</feature>
<evidence type="ECO:0000313" key="2">
    <source>
        <dbReference type="EMBL" id="QHU12939.1"/>
    </source>
</evidence>
<organism evidence="2">
    <name type="scientific">viral metagenome</name>
    <dbReference type="NCBI Taxonomy" id="1070528"/>
    <lineage>
        <taxon>unclassified sequences</taxon>
        <taxon>metagenomes</taxon>
        <taxon>organismal metagenomes</taxon>
    </lineage>
</organism>